<keyword evidence="2" id="KW-0732">Signal</keyword>
<dbReference type="Proteomes" id="UP000478183">
    <property type="component" value="Unassembled WGS sequence"/>
</dbReference>
<gene>
    <name evidence="3" type="ORF">GL286_14165</name>
</gene>
<evidence type="ECO:0008006" key="5">
    <source>
        <dbReference type="Google" id="ProtNLM"/>
    </source>
</evidence>
<evidence type="ECO:0000313" key="4">
    <source>
        <dbReference type="Proteomes" id="UP000478183"/>
    </source>
</evidence>
<dbReference type="RefSeq" id="WP_155096221.1">
    <property type="nucleotide sequence ID" value="NZ_WMIE01000008.1"/>
</dbReference>
<proteinExistence type="predicted"/>
<name>A0A6L6J9N1_9RHOB</name>
<evidence type="ECO:0000256" key="1">
    <source>
        <dbReference type="SAM" id="MobiDB-lite"/>
    </source>
</evidence>
<protein>
    <recommendedName>
        <fullName evidence="5">AAA+ family ATPase</fullName>
    </recommendedName>
</protein>
<sequence length="156" mass="16883">MQKLAAYILAGTMVAGLAVAQTPYEPPPSDEPQSNLESDIESGIQGFMEKLLNEVQPHLDQLGRDLNDTVNSFSPVLDQLGGLMDDVGNYQAPERLANGDVLIRRRPDAPPPPPIGNTLRDLMAPHHGAPPTEAAPSIPEQPQPQQDEPKEPDIEL</sequence>
<accession>A0A6L6J9N1</accession>
<feature type="compositionally biased region" description="Basic and acidic residues" evidence="1">
    <location>
        <begin position="147"/>
        <end position="156"/>
    </location>
</feature>
<dbReference type="EMBL" id="WMIE01000008">
    <property type="protein sequence ID" value="MTH78873.1"/>
    <property type="molecule type" value="Genomic_DNA"/>
</dbReference>
<evidence type="ECO:0000256" key="2">
    <source>
        <dbReference type="SAM" id="SignalP"/>
    </source>
</evidence>
<dbReference type="OrthoDB" id="7308154at2"/>
<feature type="chain" id="PRO_5026935834" description="AAA+ family ATPase" evidence="2">
    <location>
        <begin position="21"/>
        <end position="156"/>
    </location>
</feature>
<organism evidence="3 4">
    <name type="scientific">Paracoccus aestuariivivens</name>
    <dbReference type="NCBI Taxonomy" id="1820333"/>
    <lineage>
        <taxon>Bacteria</taxon>
        <taxon>Pseudomonadati</taxon>
        <taxon>Pseudomonadota</taxon>
        <taxon>Alphaproteobacteria</taxon>
        <taxon>Rhodobacterales</taxon>
        <taxon>Paracoccaceae</taxon>
        <taxon>Paracoccus</taxon>
    </lineage>
</organism>
<feature type="signal peptide" evidence="2">
    <location>
        <begin position="1"/>
        <end position="20"/>
    </location>
</feature>
<evidence type="ECO:0000313" key="3">
    <source>
        <dbReference type="EMBL" id="MTH78873.1"/>
    </source>
</evidence>
<reference evidence="3 4" key="1">
    <citation type="submission" date="2019-11" db="EMBL/GenBank/DDBJ databases">
        <authorList>
            <person name="Dong K."/>
        </authorList>
    </citation>
    <scope>NUCLEOTIDE SEQUENCE [LARGE SCALE GENOMIC DNA]</scope>
    <source>
        <strain evidence="3 4">NBRC 111993</strain>
    </source>
</reference>
<feature type="region of interest" description="Disordered" evidence="1">
    <location>
        <begin position="99"/>
        <end position="156"/>
    </location>
</feature>
<dbReference type="AlphaFoldDB" id="A0A6L6J9N1"/>
<comment type="caution">
    <text evidence="3">The sequence shown here is derived from an EMBL/GenBank/DDBJ whole genome shotgun (WGS) entry which is preliminary data.</text>
</comment>
<keyword evidence="4" id="KW-1185">Reference proteome</keyword>